<feature type="chain" id="PRO_5001705845" evidence="1">
    <location>
        <begin position="19"/>
        <end position="533"/>
    </location>
</feature>
<proteinExistence type="predicted"/>
<dbReference type="EMBL" id="KE560966">
    <property type="protein sequence ID" value="EPZ34294.1"/>
    <property type="molecule type" value="Genomic_DNA"/>
</dbReference>
<gene>
    <name evidence="2" type="ORF">O9G_003014</name>
</gene>
<sequence length="533" mass="60829">MIMNLLITFYLPFSVICSIPIFTEPRLRVQLPKPVMDSHLNGNSKSWMKEKYLYSKTGNGDIYRYKKDGRSFLLDKVSKRVPKGDIKRRDIKSILEKEGIDGPVLNTRVYETYRVGKEGLMTKDGHLTVKVDSIREKTFEPQNNPNLEPIVEKYATEYKLNAIPLEDGSHAYKLKTFKSNLAAGDNKRGFSSSRYKEAVGGGRWISPISEEDVTHLNILQSTLLHNQKVPQEIDNTPRRVNLNPRVEKIETGFKKLLTPILKGRLTPSSKPVSLKDKFPELYDHYKEDLISNYGRMVDKNTLEIETHGSVITFTKNSKTKMFQASKMQKLISDQTGGIMNAFHKLIENQSGNKFAMKADIYDNYVWKSNKWTATNDMTIRIMLMKDMQIGPMQVNPKTNVELLVLPISGSRFLVKLNKIGRLQTQKGDKDFDEYIYLDSEHLEAPSMAKLKTFEDADRNMRIHYLDNIRFNAEMIHRPKDVNESADRLIGDVSAFGFMANNIEPNTPVRVAQFGAIAGISGLGYAIAQDELKK</sequence>
<keyword evidence="3" id="KW-1185">Reference proteome</keyword>
<evidence type="ECO:0000313" key="2">
    <source>
        <dbReference type="EMBL" id="EPZ34294.1"/>
    </source>
</evidence>
<name>A0A075B0H3_ROZAC</name>
<dbReference type="Proteomes" id="UP000030755">
    <property type="component" value="Unassembled WGS sequence"/>
</dbReference>
<dbReference type="AlphaFoldDB" id="A0A075B0H3"/>
<protein>
    <submittedName>
        <fullName evidence="2">Uncharacterized protein</fullName>
    </submittedName>
</protein>
<evidence type="ECO:0000313" key="3">
    <source>
        <dbReference type="Proteomes" id="UP000030755"/>
    </source>
</evidence>
<accession>A0A075B0H3</accession>
<keyword evidence="1" id="KW-0732">Signal</keyword>
<organism evidence="2 3">
    <name type="scientific">Rozella allomycis (strain CSF55)</name>
    <dbReference type="NCBI Taxonomy" id="988480"/>
    <lineage>
        <taxon>Eukaryota</taxon>
        <taxon>Fungi</taxon>
        <taxon>Fungi incertae sedis</taxon>
        <taxon>Cryptomycota</taxon>
        <taxon>Cryptomycota incertae sedis</taxon>
        <taxon>Rozella</taxon>
    </lineage>
</organism>
<reference evidence="2 3" key="1">
    <citation type="journal article" date="2013" name="Curr. Biol.">
        <title>Shared signatures of parasitism and phylogenomics unite Cryptomycota and microsporidia.</title>
        <authorList>
            <person name="James T.Y."/>
            <person name="Pelin A."/>
            <person name="Bonen L."/>
            <person name="Ahrendt S."/>
            <person name="Sain D."/>
            <person name="Corradi N."/>
            <person name="Stajich J.E."/>
        </authorList>
    </citation>
    <scope>NUCLEOTIDE SEQUENCE [LARGE SCALE GENOMIC DNA]</scope>
    <source>
        <strain evidence="2 3">CSF55</strain>
    </source>
</reference>
<evidence type="ECO:0000256" key="1">
    <source>
        <dbReference type="SAM" id="SignalP"/>
    </source>
</evidence>
<dbReference type="HOGENOM" id="CLU_511056_0_0_1"/>
<feature type="signal peptide" evidence="1">
    <location>
        <begin position="1"/>
        <end position="18"/>
    </location>
</feature>